<evidence type="ECO:0000259" key="12">
    <source>
        <dbReference type="PROSITE" id="PS50262"/>
    </source>
</evidence>
<dbReference type="Gene3D" id="1.20.1070.10">
    <property type="entry name" value="Rhodopsin 7-helix transmembrane proteins"/>
    <property type="match status" value="1"/>
</dbReference>
<dbReference type="InterPro" id="IPR017452">
    <property type="entry name" value="GPCR_Rhodpsn_7TM"/>
</dbReference>
<feature type="transmembrane region" description="Helical" evidence="11">
    <location>
        <begin position="195"/>
        <end position="212"/>
    </location>
</feature>
<feature type="compositionally biased region" description="Polar residues" evidence="10">
    <location>
        <begin position="20"/>
        <end position="29"/>
    </location>
</feature>
<feature type="transmembrane region" description="Helical" evidence="11">
    <location>
        <begin position="254"/>
        <end position="280"/>
    </location>
</feature>
<protein>
    <recommendedName>
        <fullName evidence="12">G-protein coupled receptors family 1 profile domain-containing protein</fullName>
    </recommendedName>
</protein>
<evidence type="ECO:0000256" key="11">
    <source>
        <dbReference type="SAM" id="Phobius"/>
    </source>
</evidence>
<feature type="domain" description="G-protein coupled receptors family 1 profile" evidence="12">
    <location>
        <begin position="95"/>
        <end position="314"/>
    </location>
</feature>
<evidence type="ECO:0000256" key="5">
    <source>
        <dbReference type="ARBA" id="ARBA00022989"/>
    </source>
</evidence>
<gene>
    <name evidence="13" type="ORF">RIMI_LOCUS21123232</name>
</gene>
<sequence length="424" mass="47742">MLAESRAALNTHPAPLGTGDTDSTGQQPPGTRRHPDIPSSQHVAYTHSIVKINVMGVTNQTKVTEFMFSGLTDNENVKSFLFILILHVYTVTIVANVGLVAIVSNTSNLQNPMYYFLSYLSLVDVFYSSTITPKMLVDLKCLEKTISFEGCALQFFFYAALGSIETLLLSTMSYDRYVAICHPLHYVSIMTKKKCLCLVLLSFSIGFLQSSVQTGCSYTLRFCGPNLINHFYCDAPLVIRLSCSDTSTCDLVTVYIVGGLAIGSLITILISYTLIIFSVINIRSREGRRKAFSTCSSHLMCVCIFYGTVLFTYMRPPSSVFTVRDKRLHYKALTMTYKAIHNLSPPYICDLVSRYLLTHNLRSSQDLLLYSPLISSSHNRIQDFSRVSPRLWNPLPQHIRLSPTIETFKKNLKTHLFRQAYNLQ</sequence>
<evidence type="ECO:0000256" key="6">
    <source>
        <dbReference type="ARBA" id="ARBA00023040"/>
    </source>
</evidence>
<dbReference type="InterPro" id="IPR000725">
    <property type="entry name" value="Olfact_rcpt"/>
</dbReference>
<evidence type="ECO:0000256" key="4">
    <source>
        <dbReference type="ARBA" id="ARBA00022725"/>
    </source>
</evidence>
<dbReference type="Proteomes" id="UP001176940">
    <property type="component" value="Unassembled WGS sequence"/>
</dbReference>
<evidence type="ECO:0000313" key="13">
    <source>
        <dbReference type="EMBL" id="CAJ0966268.1"/>
    </source>
</evidence>
<keyword evidence="6" id="KW-0297">G-protein coupled receptor</keyword>
<feature type="transmembrane region" description="Helical" evidence="11">
    <location>
        <begin position="292"/>
        <end position="314"/>
    </location>
</feature>
<accession>A0ABN9MIX3</accession>
<keyword evidence="5 11" id="KW-1133">Transmembrane helix</keyword>
<dbReference type="PROSITE" id="PS00237">
    <property type="entry name" value="G_PROTEIN_RECEP_F1_1"/>
    <property type="match status" value="1"/>
</dbReference>
<keyword evidence="4" id="KW-0716">Sensory transduction</keyword>
<keyword evidence="3 11" id="KW-0812">Transmembrane</keyword>
<keyword evidence="2" id="KW-1003">Cell membrane</keyword>
<feature type="transmembrane region" description="Helical" evidence="11">
    <location>
        <begin position="114"/>
        <end position="132"/>
    </location>
</feature>
<comment type="caution">
    <text evidence="13">The sequence shown here is derived from an EMBL/GenBank/DDBJ whole genome shotgun (WGS) entry which is preliminary data.</text>
</comment>
<dbReference type="Pfam" id="PF13853">
    <property type="entry name" value="7tm_4"/>
    <property type="match status" value="1"/>
</dbReference>
<comment type="subcellular location">
    <subcellularLocation>
        <location evidence="1">Cell membrane</location>
        <topology evidence="1">Multi-pass membrane protein</topology>
    </subcellularLocation>
</comment>
<evidence type="ECO:0000256" key="1">
    <source>
        <dbReference type="ARBA" id="ARBA00004651"/>
    </source>
</evidence>
<evidence type="ECO:0000256" key="3">
    <source>
        <dbReference type="ARBA" id="ARBA00022692"/>
    </source>
</evidence>
<dbReference type="SUPFAM" id="SSF81321">
    <property type="entry name" value="Family A G protein-coupled receptor-like"/>
    <property type="match status" value="1"/>
</dbReference>
<evidence type="ECO:0000256" key="9">
    <source>
        <dbReference type="ARBA" id="ARBA00023224"/>
    </source>
</evidence>
<evidence type="ECO:0000256" key="7">
    <source>
        <dbReference type="ARBA" id="ARBA00023136"/>
    </source>
</evidence>
<dbReference type="PANTHER" id="PTHR26452">
    <property type="entry name" value="OLFACTORY RECEPTOR"/>
    <property type="match status" value="1"/>
</dbReference>
<dbReference type="InterPro" id="IPR050516">
    <property type="entry name" value="Olfactory_GPCR"/>
</dbReference>
<dbReference type="PRINTS" id="PR00245">
    <property type="entry name" value="OLFACTORYR"/>
</dbReference>
<name>A0ABN9MIX3_9NEOB</name>
<organism evidence="13 14">
    <name type="scientific">Ranitomeya imitator</name>
    <name type="common">mimic poison frog</name>
    <dbReference type="NCBI Taxonomy" id="111125"/>
    <lineage>
        <taxon>Eukaryota</taxon>
        <taxon>Metazoa</taxon>
        <taxon>Chordata</taxon>
        <taxon>Craniata</taxon>
        <taxon>Vertebrata</taxon>
        <taxon>Euteleostomi</taxon>
        <taxon>Amphibia</taxon>
        <taxon>Batrachia</taxon>
        <taxon>Anura</taxon>
        <taxon>Neobatrachia</taxon>
        <taxon>Hyloidea</taxon>
        <taxon>Dendrobatidae</taxon>
        <taxon>Dendrobatinae</taxon>
        <taxon>Ranitomeya</taxon>
    </lineage>
</organism>
<dbReference type="EMBL" id="CAUEEQ010073262">
    <property type="protein sequence ID" value="CAJ0966268.1"/>
    <property type="molecule type" value="Genomic_DNA"/>
</dbReference>
<keyword evidence="8" id="KW-0675">Receptor</keyword>
<evidence type="ECO:0000256" key="2">
    <source>
        <dbReference type="ARBA" id="ARBA00022475"/>
    </source>
</evidence>
<keyword evidence="14" id="KW-1185">Reference proteome</keyword>
<keyword evidence="9" id="KW-0807">Transducer</keyword>
<feature type="region of interest" description="Disordered" evidence="10">
    <location>
        <begin position="9"/>
        <end position="39"/>
    </location>
</feature>
<reference evidence="13" key="1">
    <citation type="submission" date="2023-07" db="EMBL/GenBank/DDBJ databases">
        <authorList>
            <person name="Stuckert A."/>
        </authorList>
    </citation>
    <scope>NUCLEOTIDE SEQUENCE</scope>
</reference>
<evidence type="ECO:0000313" key="14">
    <source>
        <dbReference type="Proteomes" id="UP001176940"/>
    </source>
</evidence>
<evidence type="ECO:0000256" key="8">
    <source>
        <dbReference type="ARBA" id="ARBA00023170"/>
    </source>
</evidence>
<dbReference type="PROSITE" id="PS50262">
    <property type="entry name" value="G_PROTEIN_RECEP_F1_2"/>
    <property type="match status" value="1"/>
</dbReference>
<feature type="transmembrane region" description="Helical" evidence="11">
    <location>
        <begin position="80"/>
        <end position="102"/>
    </location>
</feature>
<evidence type="ECO:0000256" key="10">
    <source>
        <dbReference type="SAM" id="MobiDB-lite"/>
    </source>
</evidence>
<keyword evidence="4" id="KW-0552">Olfaction</keyword>
<proteinExistence type="predicted"/>
<dbReference type="InterPro" id="IPR000276">
    <property type="entry name" value="GPCR_Rhodpsn"/>
</dbReference>
<keyword evidence="7 11" id="KW-0472">Membrane</keyword>
<feature type="transmembrane region" description="Helical" evidence="11">
    <location>
        <begin position="152"/>
        <end position="174"/>
    </location>
</feature>